<evidence type="ECO:0000256" key="12">
    <source>
        <dbReference type="ARBA" id="ARBA00039021"/>
    </source>
</evidence>
<evidence type="ECO:0000256" key="7">
    <source>
        <dbReference type="ARBA" id="ARBA00022692"/>
    </source>
</evidence>
<comment type="caution">
    <text evidence="20">The sequence shown here is derived from an EMBL/GenBank/DDBJ whole genome shotgun (WGS) entry which is preliminary data.</text>
</comment>
<dbReference type="eggNOG" id="COG1263">
    <property type="taxonomic scope" value="Bacteria"/>
</dbReference>
<feature type="transmembrane region" description="Helical" evidence="17">
    <location>
        <begin position="356"/>
        <end position="375"/>
    </location>
</feature>
<evidence type="ECO:0000256" key="16">
    <source>
        <dbReference type="PROSITE-ProRule" id="PRU00421"/>
    </source>
</evidence>
<evidence type="ECO:0000256" key="13">
    <source>
        <dbReference type="ARBA" id="ARBA00040399"/>
    </source>
</evidence>
<name>A0A1D8SGJ2_VIBMI</name>
<evidence type="ECO:0000256" key="5">
    <source>
        <dbReference type="ARBA" id="ARBA00022679"/>
    </source>
</evidence>
<feature type="domain" description="PTS EIIB type-1" evidence="18">
    <location>
        <begin position="9"/>
        <end position="92"/>
    </location>
</feature>
<dbReference type="GO" id="GO:0005886">
    <property type="term" value="C:plasma membrane"/>
    <property type="evidence" value="ECO:0007669"/>
    <property type="project" value="UniProtKB-SubCell"/>
</dbReference>
<evidence type="ECO:0000259" key="18">
    <source>
        <dbReference type="PROSITE" id="PS51098"/>
    </source>
</evidence>
<feature type="active site" description="Phosphocysteine intermediate; for EIIB activity" evidence="16">
    <location>
        <position position="31"/>
    </location>
</feature>
<evidence type="ECO:0000256" key="6">
    <source>
        <dbReference type="ARBA" id="ARBA00022683"/>
    </source>
</evidence>
<dbReference type="Gene3D" id="3.30.1360.60">
    <property type="entry name" value="Glucose permease domain IIB"/>
    <property type="match status" value="1"/>
</dbReference>
<dbReference type="InterPro" id="IPR050558">
    <property type="entry name" value="PTS_Sugar-Specific_Components"/>
</dbReference>
<keyword evidence="7 17" id="KW-0812">Transmembrane</keyword>
<sequence length="455" mass="47495">MANKIEHLEIIADEIERHIGGFENVATLTNCMTRVRLVLKDRSQFNMEALREVDGIKGVVDAGEQYQIIVGMGTAAKVTGVLQKRMSGSGVETQTSAPATAQPFSVRRALNTLAAIFVPTIPALIGCGLVLGIVNIFKLVSPEFVAAYPEIFDLFTVVGKAVFAVLSVMIGMNTAKELHASPAIGAVMAAILAAPGLANIQLFGNTLVPGGGGMFAVLLVCVFSSKFELWFRSHCKESLDLILTPTLTILVSSAVALLVLQPIAHAVNVWLGNLVSVALLNESAGSVAVGGVLGGGFLFLLLTGLHQGLIPIHAQILETFGLNYLFPILAMGGMGQVGAAAYVFLKTKNERLKKTITGALPVGILGVGEPLLFGVSLPLGKTFIAGCIGGFAGGAMMAAFKVGIIIPFGTAGLSLIPLVGEGQIPSFLFAVLAAWVVGFIASMLLGFTEPVEKNQ</sequence>
<dbReference type="InterPro" id="IPR003352">
    <property type="entry name" value="PTS_EIIC"/>
</dbReference>
<evidence type="ECO:0000256" key="17">
    <source>
        <dbReference type="SAM" id="Phobius"/>
    </source>
</evidence>
<feature type="transmembrane region" description="Helical" evidence="17">
    <location>
        <begin position="382"/>
        <end position="406"/>
    </location>
</feature>
<dbReference type="EC" id="2.7.1.192" evidence="12"/>
<dbReference type="GO" id="GO:0008982">
    <property type="term" value="F:protein-N(PI)-phosphohistidine-sugar phosphotransferase activity"/>
    <property type="evidence" value="ECO:0007669"/>
    <property type="project" value="InterPro"/>
</dbReference>
<evidence type="ECO:0000259" key="19">
    <source>
        <dbReference type="PROSITE" id="PS51103"/>
    </source>
</evidence>
<comment type="function">
    <text evidence="11">The phosphoenolpyruvate-dependent sugar phosphotransferase system (sugar PTS), a major carbohydrate active transport system, catalyzes the phosphorylation of incoming sugar substrates concomitantly with their translocation across the cell membrane. This system is involved in N-acetylmuramic acid (MurNAc) transport, yielding cytoplasmic MurNAc-6-P. Is also able to take up anhydro-N-acetylmuramic acid (anhMurNAc), but cannot phosphorylate the carbon 6, probably because of the 1,6-anhydro ring.</text>
</comment>
<dbReference type="InterPro" id="IPR001996">
    <property type="entry name" value="PTS_IIB_1"/>
</dbReference>
<feature type="transmembrane region" description="Helical" evidence="17">
    <location>
        <begin position="113"/>
        <end position="134"/>
    </location>
</feature>
<keyword evidence="3" id="KW-1003">Cell membrane</keyword>
<dbReference type="PROSITE" id="PS51098">
    <property type="entry name" value="PTS_EIIB_TYPE_1"/>
    <property type="match status" value="1"/>
</dbReference>
<feature type="transmembrane region" description="Helical" evidence="17">
    <location>
        <begin position="154"/>
        <end position="172"/>
    </location>
</feature>
<proteinExistence type="predicted"/>
<comment type="catalytic activity">
    <reaction evidence="15">
        <text>N-acetyl-beta-D-muramate(out) + N(pros)-phospho-L-histidyl-[protein] = N-acetyl-beta-D-muramate 6-phosphate(in) + L-histidyl-[protein]</text>
        <dbReference type="Rhea" id="RHEA:33399"/>
        <dbReference type="Rhea" id="RHEA-COMP:9745"/>
        <dbReference type="Rhea" id="RHEA-COMP:9746"/>
        <dbReference type="ChEBI" id="CHEBI:29979"/>
        <dbReference type="ChEBI" id="CHEBI:58721"/>
        <dbReference type="ChEBI" id="CHEBI:64837"/>
        <dbReference type="ChEBI" id="CHEBI:64848"/>
        <dbReference type="EC" id="2.7.1.192"/>
    </reaction>
</comment>
<organism evidence="20 21">
    <name type="scientific">Vibrio mimicus</name>
    <dbReference type="NCBI Taxonomy" id="674"/>
    <lineage>
        <taxon>Bacteria</taxon>
        <taxon>Pseudomonadati</taxon>
        <taxon>Pseudomonadota</taxon>
        <taxon>Gammaproteobacteria</taxon>
        <taxon>Vibrionales</taxon>
        <taxon>Vibrionaceae</taxon>
        <taxon>Vibrio</taxon>
    </lineage>
</organism>
<feature type="transmembrane region" description="Helical" evidence="17">
    <location>
        <begin position="241"/>
        <end position="264"/>
    </location>
</feature>
<gene>
    <name evidence="20" type="ORF">AL544_005565</name>
</gene>
<feature type="transmembrane region" description="Helical" evidence="17">
    <location>
        <begin position="184"/>
        <end position="204"/>
    </location>
</feature>
<dbReference type="GO" id="GO:0090588">
    <property type="term" value="F:protein-phosphocysteine-N-acetylmuramate phosphotransferase system transporter activity"/>
    <property type="evidence" value="ECO:0007669"/>
    <property type="project" value="TreeGrafter"/>
</dbReference>
<comment type="subcellular location">
    <subcellularLocation>
        <location evidence="1">Cell membrane</location>
        <topology evidence="1">Multi-pass membrane protein</topology>
    </subcellularLocation>
</comment>
<dbReference type="GO" id="GO:0009401">
    <property type="term" value="P:phosphoenolpyruvate-dependent sugar phosphotransferase system"/>
    <property type="evidence" value="ECO:0007669"/>
    <property type="project" value="UniProtKB-KW"/>
</dbReference>
<evidence type="ECO:0000256" key="2">
    <source>
        <dbReference type="ARBA" id="ARBA00022448"/>
    </source>
</evidence>
<evidence type="ECO:0000256" key="4">
    <source>
        <dbReference type="ARBA" id="ARBA00022597"/>
    </source>
</evidence>
<dbReference type="GO" id="GO:0016301">
    <property type="term" value="F:kinase activity"/>
    <property type="evidence" value="ECO:0007669"/>
    <property type="project" value="UniProtKB-KW"/>
</dbReference>
<feature type="transmembrane region" description="Helical" evidence="17">
    <location>
        <begin position="426"/>
        <end position="447"/>
    </location>
</feature>
<evidence type="ECO:0000313" key="21">
    <source>
        <dbReference type="Proteomes" id="UP000053748"/>
    </source>
</evidence>
<evidence type="ECO:0000256" key="15">
    <source>
        <dbReference type="ARBA" id="ARBA00048265"/>
    </source>
</evidence>
<dbReference type="InterPro" id="IPR036878">
    <property type="entry name" value="Glu_permease_IIB"/>
</dbReference>
<evidence type="ECO:0000256" key="11">
    <source>
        <dbReference type="ARBA" id="ARBA00037346"/>
    </source>
</evidence>
<dbReference type="PROSITE" id="PS01035">
    <property type="entry name" value="PTS_EIIB_TYPE_1_CYS"/>
    <property type="match status" value="1"/>
</dbReference>
<accession>A0A1D8SGJ2</accession>
<evidence type="ECO:0000256" key="1">
    <source>
        <dbReference type="ARBA" id="ARBA00004651"/>
    </source>
</evidence>
<dbReference type="EMBL" id="LOSJ02000001">
    <property type="protein sequence ID" value="PNM64383.1"/>
    <property type="molecule type" value="Genomic_DNA"/>
</dbReference>
<feature type="domain" description="PTS EIIC type-1" evidence="19">
    <location>
        <begin position="111"/>
        <end position="455"/>
    </location>
</feature>
<dbReference type="InterPro" id="IPR013013">
    <property type="entry name" value="PTS_EIIC_1"/>
</dbReference>
<keyword evidence="6" id="KW-0598">Phosphotransferase system</keyword>
<dbReference type="PANTHER" id="PTHR30175">
    <property type="entry name" value="PHOSPHOTRANSFERASE SYSTEM TRANSPORT PROTEIN"/>
    <property type="match status" value="1"/>
</dbReference>
<protein>
    <recommendedName>
        <fullName evidence="13">PTS system N-acetylmuramic acid-specific EIIBC component</fullName>
        <ecNumber evidence="12">2.7.1.192</ecNumber>
    </recommendedName>
    <alternativeName>
        <fullName evidence="14">EIIBC-MurNAc</fullName>
    </alternativeName>
</protein>
<dbReference type="PROSITE" id="PS51103">
    <property type="entry name" value="PTS_EIIC_TYPE_1"/>
    <property type="match status" value="1"/>
</dbReference>
<keyword evidence="2" id="KW-0813">Transport</keyword>
<keyword evidence="21" id="KW-1185">Reference proteome</keyword>
<evidence type="ECO:0000256" key="8">
    <source>
        <dbReference type="ARBA" id="ARBA00022777"/>
    </source>
</evidence>
<keyword evidence="9 17" id="KW-1133">Transmembrane helix</keyword>
<dbReference type="Pfam" id="PF00367">
    <property type="entry name" value="PTS_EIIB"/>
    <property type="match status" value="1"/>
</dbReference>
<dbReference type="Proteomes" id="UP000053748">
    <property type="component" value="Unassembled WGS sequence"/>
</dbReference>
<dbReference type="SUPFAM" id="SSF55604">
    <property type="entry name" value="Glucose permease domain IIB"/>
    <property type="match status" value="1"/>
</dbReference>
<keyword evidence="4 20" id="KW-0762">Sugar transport</keyword>
<evidence type="ECO:0000256" key="10">
    <source>
        <dbReference type="ARBA" id="ARBA00023136"/>
    </source>
</evidence>
<dbReference type="RefSeq" id="WP_001284491.1">
    <property type="nucleotide sequence ID" value="NZ_CAWMSS010000002.1"/>
</dbReference>
<feature type="transmembrane region" description="Helical" evidence="17">
    <location>
        <begin position="210"/>
        <end position="229"/>
    </location>
</feature>
<dbReference type="STRING" id="674.VM_17485"/>
<dbReference type="OrthoDB" id="9797715at2"/>
<dbReference type="CDD" id="cd00212">
    <property type="entry name" value="PTS_IIB_glc"/>
    <property type="match status" value="1"/>
</dbReference>
<evidence type="ECO:0000256" key="3">
    <source>
        <dbReference type="ARBA" id="ARBA00022475"/>
    </source>
</evidence>
<dbReference type="eggNOG" id="COG1264">
    <property type="taxonomic scope" value="Bacteria"/>
</dbReference>
<evidence type="ECO:0000313" key="20">
    <source>
        <dbReference type="EMBL" id="PNM64383.1"/>
    </source>
</evidence>
<dbReference type="InterPro" id="IPR018113">
    <property type="entry name" value="PTrfase_EIIB_Cys"/>
</dbReference>
<feature type="transmembrane region" description="Helical" evidence="17">
    <location>
        <begin position="284"/>
        <end position="303"/>
    </location>
</feature>
<reference evidence="20" key="1">
    <citation type="submission" date="2017-12" db="EMBL/GenBank/DDBJ databases">
        <title>FDA dAtabase for Regulatory Grade micrObial Sequences (FDA-ARGOS): Supporting development and validation of Infectious Disease Dx tests.</title>
        <authorList>
            <person name="Hoffmann M."/>
            <person name="Allard M."/>
            <person name="Evans P."/>
            <person name="Brown E."/>
            <person name="Tallon L.J."/>
            <person name="Sadzewicz L."/>
            <person name="Sengamalay N."/>
            <person name="Ott S."/>
            <person name="Godinez A."/>
            <person name="Nagaraj S."/>
            <person name="Vavikolanu K."/>
            <person name="Aluvathingal J."/>
            <person name="Nadendla S."/>
            <person name="Hobson J."/>
            <person name="Sichtig H."/>
        </authorList>
    </citation>
    <scope>NUCLEOTIDE SEQUENCE [LARGE SCALE GENOMIC DNA]</scope>
    <source>
        <strain evidence="20">FDAARGOS_113</strain>
    </source>
</reference>
<dbReference type="Pfam" id="PF02378">
    <property type="entry name" value="PTS_EIIC"/>
    <property type="match status" value="1"/>
</dbReference>
<dbReference type="AlphaFoldDB" id="A0A1D8SGJ2"/>
<keyword evidence="5" id="KW-0808">Transferase</keyword>
<feature type="transmembrane region" description="Helical" evidence="17">
    <location>
        <begin position="324"/>
        <end position="344"/>
    </location>
</feature>
<dbReference type="PANTHER" id="PTHR30175:SF3">
    <property type="entry name" value="PTS SYSTEM N-ACETYLMURAMIC ACID-SPECIFIC EIIBC COMPONENT"/>
    <property type="match status" value="1"/>
</dbReference>
<dbReference type="KEGG" id="vmi:AL543_02880"/>
<keyword evidence="8" id="KW-0418">Kinase</keyword>
<evidence type="ECO:0000256" key="9">
    <source>
        <dbReference type="ARBA" id="ARBA00022989"/>
    </source>
</evidence>
<keyword evidence="10 17" id="KW-0472">Membrane</keyword>
<evidence type="ECO:0000256" key="14">
    <source>
        <dbReference type="ARBA" id="ARBA00043021"/>
    </source>
</evidence>